<name>A0ABQ9ZZZ1_9CRUS</name>
<dbReference type="EMBL" id="JAOYFB010000036">
    <property type="protein sequence ID" value="KAK4018484.1"/>
    <property type="molecule type" value="Genomic_DNA"/>
</dbReference>
<comment type="caution">
    <text evidence="1">The sequence shown here is derived from an EMBL/GenBank/DDBJ whole genome shotgun (WGS) entry which is preliminary data.</text>
</comment>
<reference evidence="1 2" key="1">
    <citation type="journal article" date="2023" name="Nucleic Acids Res.">
        <title>The hologenome of Daphnia magna reveals possible DNA methylation and microbiome-mediated evolution of the host genome.</title>
        <authorList>
            <person name="Chaturvedi A."/>
            <person name="Li X."/>
            <person name="Dhandapani V."/>
            <person name="Marshall H."/>
            <person name="Kissane S."/>
            <person name="Cuenca-Cambronero M."/>
            <person name="Asole G."/>
            <person name="Calvet F."/>
            <person name="Ruiz-Romero M."/>
            <person name="Marangio P."/>
            <person name="Guigo R."/>
            <person name="Rago D."/>
            <person name="Mirbahai L."/>
            <person name="Eastwood N."/>
            <person name="Colbourne J.K."/>
            <person name="Zhou J."/>
            <person name="Mallon E."/>
            <person name="Orsini L."/>
        </authorList>
    </citation>
    <scope>NUCLEOTIDE SEQUENCE [LARGE SCALE GENOMIC DNA]</scope>
    <source>
        <strain evidence="1">LRV0_1</strain>
    </source>
</reference>
<accession>A0ABQ9ZZZ1</accession>
<protein>
    <submittedName>
        <fullName evidence="1">Uncharacterized protein</fullName>
    </submittedName>
</protein>
<organism evidence="1 2">
    <name type="scientific">Daphnia magna</name>
    <dbReference type="NCBI Taxonomy" id="35525"/>
    <lineage>
        <taxon>Eukaryota</taxon>
        <taxon>Metazoa</taxon>
        <taxon>Ecdysozoa</taxon>
        <taxon>Arthropoda</taxon>
        <taxon>Crustacea</taxon>
        <taxon>Branchiopoda</taxon>
        <taxon>Diplostraca</taxon>
        <taxon>Cladocera</taxon>
        <taxon>Anomopoda</taxon>
        <taxon>Daphniidae</taxon>
        <taxon>Daphnia</taxon>
    </lineage>
</organism>
<evidence type="ECO:0000313" key="2">
    <source>
        <dbReference type="Proteomes" id="UP001234178"/>
    </source>
</evidence>
<evidence type="ECO:0000313" key="1">
    <source>
        <dbReference type="EMBL" id="KAK4018484.1"/>
    </source>
</evidence>
<proteinExistence type="predicted"/>
<gene>
    <name evidence="1" type="ORF">OUZ56_000536</name>
</gene>
<keyword evidence="2" id="KW-1185">Reference proteome</keyword>
<sequence>MVKSKIIHGALVSRSAIAPWMPGGVDVVIMLNQFDQTQLSMSLSSIKLIVAINFLRYLSVNKINTM</sequence>
<dbReference type="Proteomes" id="UP001234178">
    <property type="component" value="Unassembled WGS sequence"/>
</dbReference>